<keyword evidence="4" id="KW-0055">Arginine biosynthesis</keyword>
<dbReference type="SUPFAM" id="SSF53383">
    <property type="entry name" value="PLP-dependent transferases"/>
    <property type="match status" value="1"/>
</dbReference>
<evidence type="ECO:0000256" key="3">
    <source>
        <dbReference type="ARBA" id="ARBA00022898"/>
    </source>
</evidence>
<dbReference type="InterPro" id="IPR049704">
    <property type="entry name" value="Aminotrans_3_PPA_site"/>
</dbReference>
<proteinExistence type="inferred from homology"/>
<comment type="similarity">
    <text evidence="4">Belongs to the class-III pyridoxal-phosphate-dependent aminotransferase family. ArgD subfamily.</text>
</comment>
<keyword evidence="2 4" id="KW-0808">Transferase</keyword>
<dbReference type="InterPro" id="IPR005814">
    <property type="entry name" value="Aminotrans_3"/>
</dbReference>
<protein>
    <recommendedName>
        <fullName evidence="4">Acetylornithine aminotransferase</fullName>
        <shortName evidence="4">ACOAT</shortName>
        <ecNumber evidence="4">2.6.1.11</ecNumber>
    </recommendedName>
</protein>
<keyword evidence="1 4" id="KW-0032">Aminotransferase</keyword>
<organism evidence="5 6">
    <name type="scientific">Desulfofustis limnaeus</name>
    <dbReference type="NCBI Taxonomy" id="2740163"/>
    <lineage>
        <taxon>Bacteria</taxon>
        <taxon>Pseudomonadati</taxon>
        <taxon>Thermodesulfobacteriota</taxon>
        <taxon>Desulfobulbia</taxon>
        <taxon>Desulfobulbales</taxon>
        <taxon>Desulfocapsaceae</taxon>
        <taxon>Desulfofustis</taxon>
    </lineage>
</organism>
<keyword evidence="6" id="KW-1185">Reference proteome</keyword>
<dbReference type="PANTHER" id="PTHR11986:SF113">
    <property type="entry name" value="SUCCINYLORNITHINE TRANSAMINASE"/>
    <property type="match status" value="1"/>
</dbReference>
<accession>A0ABM7WDX9</accession>
<feature type="binding site" evidence="4">
    <location>
        <position position="136"/>
    </location>
    <ligand>
        <name>pyridoxal 5'-phosphate</name>
        <dbReference type="ChEBI" id="CHEBI:597326"/>
    </ligand>
</feature>
<comment type="subunit">
    <text evidence="4">Homodimer.</text>
</comment>
<evidence type="ECO:0000256" key="1">
    <source>
        <dbReference type="ARBA" id="ARBA00022576"/>
    </source>
</evidence>
<evidence type="ECO:0000256" key="4">
    <source>
        <dbReference type="HAMAP-Rule" id="MF_01107"/>
    </source>
</evidence>
<dbReference type="EC" id="2.6.1.11" evidence="4"/>
<comment type="cofactor">
    <cofactor evidence="4">
        <name>pyridoxal 5'-phosphate</name>
        <dbReference type="ChEBI" id="CHEBI:597326"/>
    </cofactor>
    <text evidence="4">Binds 1 pyridoxal phosphate per subunit.</text>
</comment>
<comment type="pathway">
    <text evidence="4">Amino-acid biosynthesis; L-arginine biosynthesis; N(2)-acetyl-L-ornithine from L-glutamate: step 4/4.</text>
</comment>
<reference evidence="5 6" key="1">
    <citation type="submission" date="2022-01" db="EMBL/GenBank/DDBJ databases">
        <title>Desulfofustis limnae sp. nov., a novel mesophilic sulfate-reducing bacterium isolated from marsh soil.</title>
        <authorList>
            <person name="Watanabe M."/>
            <person name="Takahashi A."/>
            <person name="Kojima H."/>
            <person name="Fukui M."/>
        </authorList>
    </citation>
    <scope>NUCLEOTIDE SEQUENCE [LARGE SCALE GENOMIC DNA]</scope>
    <source>
        <strain evidence="5 6">PPLL</strain>
    </source>
</reference>
<dbReference type="RefSeq" id="WP_284152482.1">
    <property type="nucleotide sequence ID" value="NZ_AP025516.1"/>
</dbReference>
<dbReference type="InterPro" id="IPR015421">
    <property type="entry name" value="PyrdxlP-dep_Trfase_major"/>
</dbReference>
<gene>
    <name evidence="4 5" type="primary">argD</name>
    <name evidence="5" type="ORF">DPPLL_35310</name>
</gene>
<dbReference type="PIRSF" id="PIRSF000521">
    <property type="entry name" value="Transaminase_4ab_Lys_Orn"/>
    <property type="match status" value="1"/>
</dbReference>
<dbReference type="PROSITE" id="PS51257">
    <property type="entry name" value="PROKAR_LIPOPROTEIN"/>
    <property type="match status" value="1"/>
</dbReference>
<comment type="catalytic activity">
    <reaction evidence="4">
        <text>N(2)-acetyl-L-ornithine + 2-oxoglutarate = N-acetyl-L-glutamate 5-semialdehyde + L-glutamate</text>
        <dbReference type="Rhea" id="RHEA:18049"/>
        <dbReference type="ChEBI" id="CHEBI:16810"/>
        <dbReference type="ChEBI" id="CHEBI:29123"/>
        <dbReference type="ChEBI" id="CHEBI:29985"/>
        <dbReference type="ChEBI" id="CHEBI:57805"/>
        <dbReference type="EC" id="2.6.1.11"/>
    </reaction>
</comment>
<feature type="modified residue" description="N6-(pyridoxal phosphate)lysine" evidence="4">
    <location>
        <position position="250"/>
    </location>
</feature>
<dbReference type="Gene3D" id="3.40.640.10">
    <property type="entry name" value="Type I PLP-dependent aspartate aminotransferase-like (Major domain)"/>
    <property type="match status" value="1"/>
</dbReference>
<keyword evidence="4" id="KW-0963">Cytoplasm</keyword>
<feature type="binding site" evidence="4">
    <location>
        <position position="279"/>
    </location>
    <ligand>
        <name>pyridoxal 5'-phosphate</name>
        <dbReference type="ChEBI" id="CHEBI:597326"/>
    </ligand>
</feature>
<comment type="miscellaneous">
    <text evidence="4">May also have succinyldiaminopimelate aminotransferase activity, thus carrying out the corresponding step in lysine biosynthesis.</text>
</comment>
<dbReference type="InterPro" id="IPR050103">
    <property type="entry name" value="Class-III_PLP-dep_AT"/>
</dbReference>
<dbReference type="NCBIfam" id="TIGR00707">
    <property type="entry name" value="argD"/>
    <property type="match status" value="1"/>
</dbReference>
<dbReference type="EMBL" id="AP025516">
    <property type="protein sequence ID" value="BDD89166.1"/>
    <property type="molecule type" value="Genomic_DNA"/>
</dbReference>
<dbReference type="InterPro" id="IPR015424">
    <property type="entry name" value="PyrdxlP-dep_Trfase"/>
</dbReference>
<dbReference type="NCBIfam" id="NF002874">
    <property type="entry name" value="PRK03244.1"/>
    <property type="match status" value="1"/>
</dbReference>
<feature type="binding site" evidence="4">
    <location>
        <position position="278"/>
    </location>
    <ligand>
        <name>N(2)-acetyl-L-ornithine</name>
        <dbReference type="ChEBI" id="CHEBI:57805"/>
    </ligand>
</feature>
<feature type="binding site" evidence="4">
    <location>
        <begin position="107"/>
        <end position="108"/>
    </location>
    <ligand>
        <name>pyridoxal 5'-phosphate</name>
        <dbReference type="ChEBI" id="CHEBI:597326"/>
    </ligand>
</feature>
<feature type="binding site" evidence="4">
    <location>
        <begin position="221"/>
        <end position="224"/>
    </location>
    <ligand>
        <name>pyridoxal 5'-phosphate</name>
        <dbReference type="ChEBI" id="CHEBI:597326"/>
    </ligand>
</feature>
<dbReference type="PROSITE" id="PS00600">
    <property type="entry name" value="AA_TRANSFER_CLASS_3"/>
    <property type="match status" value="1"/>
</dbReference>
<dbReference type="PANTHER" id="PTHR11986">
    <property type="entry name" value="AMINOTRANSFERASE CLASS III"/>
    <property type="match status" value="1"/>
</dbReference>
<dbReference type="CDD" id="cd00610">
    <property type="entry name" value="OAT_like"/>
    <property type="match status" value="1"/>
</dbReference>
<sequence length="400" mass="42147">MKSLNAGIKERADRVFCNTYARYPAAMVSGTGCRLTDADGKEYLDFLSGIAVCGLGHCHPRVTEAICRQAATLVHVSNLYYTEPQTKLAEMLVANSFAERVFLANSGAEANEAAIKLARIAAGEGRYEIISLAGSFHGRTLATVAATGQPKFHKGFEPLPAGFVHVPFGDIGALEEAVTERTCAVLCEPLQGEGGVRPLAGEYLRAIRELCDRRGLLLIFDEVQTGMGRTGTLFAHQQLGITPDIMSVAKALGNGLPIGAILTTEKIAAAFVPGTHASTFGGNPVTAAAAVAVLETMLADGFLAGVRARGDYFRHRLGELVQRFPSLCAEVRGLGLINGLVLTEAGVAHGGTIVTTLFDQGFLINFAGNVALRFVPPLIVEEAEIDQVVEALAAVLAGLA</sequence>
<dbReference type="GO" id="GO:0008483">
    <property type="term" value="F:transaminase activity"/>
    <property type="evidence" value="ECO:0007669"/>
    <property type="project" value="UniProtKB-KW"/>
</dbReference>
<dbReference type="Pfam" id="PF00202">
    <property type="entry name" value="Aminotran_3"/>
    <property type="match status" value="1"/>
</dbReference>
<name>A0ABM7WDX9_9BACT</name>
<evidence type="ECO:0000313" key="6">
    <source>
        <dbReference type="Proteomes" id="UP000830055"/>
    </source>
</evidence>
<dbReference type="Gene3D" id="3.90.1150.10">
    <property type="entry name" value="Aspartate Aminotransferase, domain 1"/>
    <property type="match status" value="1"/>
</dbReference>
<dbReference type="HAMAP" id="MF_01107">
    <property type="entry name" value="ArgD_aminotrans_3"/>
    <property type="match status" value="1"/>
</dbReference>
<feature type="binding site" evidence="4">
    <location>
        <position position="139"/>
    </location>
    <ligand>
        <name>N(2)-acetyl-L-ornithine</name>
        <dbReference type="ChEBI" id="CHEBI:57805"/>
    </ligand>
</feature>
<evidence type="ECO:0000256" key="2">
    <source>
        <dbReference type="ARBA" id="ARBA00022679"/>
    </source>
</evidence>
<dbReference type="NCBIfam" id="NF002325">
    <property type="entry name" value="PRK01278.1"/>
    <property type="match status" value="1"/>
</dbReference>
<keyword evidence="3 4" id="KW-0663">Pyridoxal phosphate</keyword>
<evidence type="ECO:0000313" key="5">
    <source>
        <dbReference type="EMBL" id="BDD89166.1"/>
    </source>
</evidence>
<comment type="subcellular location">
    <subcellularLocation>
        <location evidence="4">Cytoplasm</location>
    </subcellularLocation>
</comment>
<dbReference type="InterPro" id="IPR004636">
    <property type="entry name" value="AcOrn/SuccOrn_fam"/>
</dbReference>
<keyword evidence="4" id="KW-0028">Amino-acid biosynthesis</keyword>
<dbReference type="Proteomes" id="UP000830055">
    <property type="component" value="Chromosome"/>
</dbReference>
<dbReference type="InterPro" id="IPR015422">
    <property type="entry name" value="PyrdxlP-dep_Trfase_small"/>
</dbReference>